<organism evidence="1 2">
    <name type="scientific">Plectonema phage JingP1</name>
    <dbReference type="NCBI Taxonomy" id="2961687"/>
    <lineage>
        <taxon>Viruses</taxon>
        <taxon>Duplodnaviria</taxon>
        <taxon>Heunggongvirae</taxon>
        <taxon>Uroviricota</taxon>
        <taxon>Caudoviricetes</taxon>
        <taxon>Saffermanviridae</taxon>
        <taxon>Morrisvirus</taxon>
        <taxon>Morrisvirus JingP1</taxon>
    </lineage>
</organism>
<reference evidence="1" key="1">
    <citation type="submission" date="2022-06" db="EMBL/GenBank/DDBJ databases">
        <authorList>
            <person name="He X."/>
            <person name="Cao L."/>
            <person name="Zhang S."/>
            <person name="Xiao J."/>
            <person name="Tong Y."/>
        </authorList>
    </citation>
    <scope>NUCLEOTIDE SEQUENCE</scope>
</reference>
<dbReference type="Proteomes" id="UP001059684">
    <property type="component" value="Segment"/>
</dbReference>
<evidence type="ECO:0000313" key="1">
    <source>
        <dbReference type="EMBL" id="UTQ79808.1"/>
    </source>
</evidence>
<proteinExistence type="predicted"/>
<evidence type="ECO:0000313" key="2">
    <source>
        <dbReference type="Proteomes" id="UP001059684"/>
    </source>
</evidence>
<accession>A0A9E7T4K5</accession>
<sequence length="79" mass="9181">MTRQWIYTGDVLADIAWQAKFRVPRPTSIVLTRDDYWELLECPFTVCHPTGEVKIYGLDVTMDLDTKVSYYGYEEKANG</sequence>
<name>A0A9E7T4K5_9CAUD</name>
<keyword evidence="2" id="KW-1185">Reference proteome</keyword>
<dbReference type="EMBL" id="ON677538">
    <property type="protein sequence ID" value="UTQ79808.1"/>
    <property type="molecule type" value="Genomic_DNA"/>
</dbReference>
<protein>
    <submittedName>
        <fullName evidence="1">Uncharacterized protein</fullName>
    </submittedName>
</protein>